<evidence type="ECO:0000313" key="2">
    <source>
        <dbReference type="Proteomes" id="UP000754821"/>
    </source>
</evidence>
<dbReference type="EMBL" id="RRZC01000004">
    <property type="protein sequence ID" value="MBE0403098.1"/>
    <property type="molecule type" value="Genomic_DNA"/>
</dbReference>
<dbReference type="RefSeq" id="WP_192527056.1">
    <property type="nucleotide sequence ID" value="NZ_RRZC01000004.1"/>
</dbReference>
<sequence>MFKPIYVTDPANNERVPMSELATRYNISLSALSRRHAQGKRGTELVAALYGRDRLEEQKAIARAAAERRQALINTSSRALMRPLNKLGAAL</sequence>
<gene>
    <name evidence="1" type="ORF">EI163_05930</name>
</gene>
<accession>A0ABR9F9F2</accession>
<protein>
    <recommendedName>
        <fullName evidence="3">HTH psq-type domain-containing protein</fullName>
    </recommendedName>
</protein>
<organism evidence="1 2">
    <name type="scientific">Halomonas citrativorans</name>
    <dbReference type="NCBI Taxonomy" id="2742612"/>
    <lineage>
        <taxon>Bacteria</taxon>
        <taxon>Pseudomonadati</taxon>
        <taxon>Pseudomonadota</taxon>
        <taxon>Gammaproteobacteria</taxon>
        <taxon>Oceanospirillales</taxon>
        <taxon>Halomonadaceae</taxon>
        <taxon>Halomonas</taxon>
    </lineage>
</organism>
<reference evidence="1 2" key="1">
    <citation type="submission" date="2020-07" db="EMBL/GenBank/DDBJ databases">
        <title>Halophilic bacteria isolated from french cheeses.</title>
        <authorList>
            <person name="Kothe C.I."/>
            <person name="Farah-Kraiem B."/>
            <person name="Renault P."/>
            <person name="Dridi B."/>
        </authorList>
    </citation>
    <scope>NUCLEOTIDE SEQUENCE [LARGE SCALE GENOMIC DNA]</scope>
    <source>
        <strain evidence="1 2">FME16</strain>
    </source>
</reference>
<name>A0ABR9F9F2_9GAMM</name>
<evidence type="ECO:0000313" key="1">
    <source>
        <dbReference type="EMBL" id="MBE0403098.1"/>
    </source>
</evidence>
<keyword evidence="2" id="KW-1185">Reference proteome</keyword>
<comment type="caution">
    <text evidence="1">The sequence shown here is derived from an EMBL/GenBank/DDBJ whole genome shotgun (WGS) entry which is preliminary data.</text>
</comment>
<proteinExistence type="predicted"/>
<evidence type="ECO:0008006" key="3">
    <source>
        <dbReference type="Google" id="ProtNLM"/>
    </source>
</evidence>
<dbReference type="Proteomes" id="UP000754821">
    <property type="component" value="Unassembled WGS sequence"/>
</dbReference>